<dbReference type="EC" id="2.7.13.3" evidence="2"/>
<dbReference type="AlphaFoldDB" id="A0A934K6W1"/>
<reference evidence="7" key="1">
    <citation type="submission" date="2020-10" db="EMBL/GenBank/DDBJ databases">
        <title>Ca. Dormibacterota MAGs.</title>
        <authorList>
            <person name="Montgomery K."/>
        </authorList>
    </citation>
    <scope>NUCLEOTIDE SEQUENCE [LARGE SCALE GENOMIC DNA]</scope>
    <source>
        <strain evidence="7">SC8812_S17_10</strain>
    </source>
</reference>
<dbReference type="InterPro" id="IPR018490">
    <property type="entry name" value="cNMP-bd_dom_sf"/>
</dbReference>
<dbReference type="CDD" id="cd00038">
    <property type="entry name" value="CAP_ED"/>
    <property type="match status" value="1"/>
</dbReference>
<protein>
    <recommendedName>
        <fullName evidence="2">histidine kinase</fullName>
        <ecNumber evidence="2">2.7.13.3</ecNumber>
    </recommendedName>
</protein>
<dbReference type="InterPro" id="IPR000595">
    <property type="entry name" value="cNMP-bd_dom"/>
</dbReference>
<dbReference type="RefSeq" id="WP_338198669.1">
    <property type="nucleotide sequence ID" value="NZ_JAEKNR010000024.1"/>
</dbReference>
<dbReference type="InterPro" id="IPR014710">
    <property type="entry name" value="RmlC-like_jellyroll"/>
</dbReference>
<dbReference type="SUPFAM" id="SSF51206">
    <property type="entry name" value="cAMP-binding domain-like"/>
    <property type="match status" value="1"/>
</dbReference>
<evidence type="ECO:0000259" key="6">
    <source>
        <dbReference type="PROSITE" id="PS50109"/>
    </source>
</evidence>
<evidence type="ECO:0000256" key="4">
    <source>
        <dbReference type="ARBA" id="ARBA00023012"/>
    </source>
</evidence>
<dbReference type="SMART" id="SM00387">
    <property type="entry name" value="HATPase_c"/>
    <property type="match status" value="1"/>
</dbReference>
<evidence type="ECO:0000313" key="8">
    <source>
        <dbReference type="Proteomes" id="UP000612893"/>
    </source>
</evidence>
<dbReference type="Pfam" id="PF02518">
    <property type="entry name" value="HATPase_c"/>
    <property type="match status" value="1"/>
</dbReference>
<evidence type="ECO:0000259" key="5">
    <source>
        <dbReference type="PROSITE" id="PS50042"/>
    </source>
</evidence>
<dbReference type="InterPro" id="IPR005467">
    <property type="entry name" value="His_kinase_dom"/>
</dbReference>
<keyword evidence="8" id="KW-1185">Reference proteome</keyword>
<dbReference type="SMART" id="SM00100">
    <property type="entry name" value="cNMP"/>
    <property type="match status" value="1"/>
</dbReference>
<evidence type="ECO:0000256" key="3">
    <source>
        <dbReference type="ARBA" id="ARBA00022777"/>
    </source>
</evidence>
<evidence type="ECO:0000256" key="1">
    <source>
        <dbReference type="ARBA" id="ARBA00000085"/>
    </source>
</evidence>
<dbReference type="SUPFAM" id="SSF55874">
    <property type="entry name" value="ATPase domain of HSP90 chaperone/DNA topoisomerase II/histidine kinase"/>
    <property type="match status" value="1"/>
</dbReference>
<dbReference type="PROSITE" id="PS50042">
    <property type="entry name" value="CNMP_BINDING_3"/>
    <property type="match status" value="1"/>
</dbReference>
<accession>A0A934K6W1</accession>
<dbReference type="InterPro" id="IPR004358">
    <property type="entry name" value="Sig_transdc_His_kin-like_C"/>
</dbReference>
<dbReference type="InterPro" id="IPR003594">
    <property type="entry name" value="HATPase_dom"/>
</dbReference>
<feature type="domain" description="Histidine kinase" evidence="6">
    <location>
        <begin position="289"/>
        <end position="461"/>
    </location>
</feature>
<dbReference type="PANTHER" id="PTHR43065:SF48">
    <property type="entry name" value="HISTIDINE KINASE"/>
    <property type="match status" value="1"/>
</dbReference>
<feature type="domain" description="Cyclic nucleotide-binding" evidence="5">
    <location>
        <begin position="11"/>
        <end position="72"/>
    </location>
</feature>
<dbReference type="Pfam" id="PF00027">
    <property type="entry name" value="cNMP_binding"/>
    <property type="match status" value="1"/>
</dbReference>
<evidence type="ECO:0000256" key="2">
    <source>
        <dbReference type="ARBA" id="ARBA00012438"/>
    </source>
</evidence>
<dbReference type="Gene3D" id="2.60.120.10">
    <property type="entry name" value="Jelly Rolls"/>
    <property type="match status" value="1"/>
</dbReference>
<dbReference type="Proteomes" id="UP000612893">
    <property type="component" value="Unassembled WGS sequence"/>
</dbReference>
<comment type="catalytic activity">
    <reaction evidence="1">
        <text>ATP + protein L-histidine = ADP + protein N-phospho-L-histidine.</text>
        <dbReference type="EC" id="2.7.13.3"/>
    </reaction>
</comment>
<dbReference type="Gene3D" id="3.30.565.10">
    <property type="entry name" value="Histidine kinase-like ATPase, C-terminal domain"/>
    <property type="match status" value="1"/>
</dbReference>
<dbReference type="EMBL" id="JAEKNR010000024">
    <property type="protein sequence ID" value="MBJ7596835.1"/>
    <property type="molecule type" value="Genomic_DNA"/>
</dbReference>
<dbReference type="Gene3D" id="1.10.287.130">
    <property type="match status" value="1"/>
</dbReference>
<evidence type="ECO:0000313" key="7">
    <source>
        <dbReference type="EMBL" id="MBJ7596835.1"/>
    </source>
</evidence>
<organism evidence="7 8">
    <name type="scientific">Candidatus Nephthysia bennettiae</name>
    <dbReference type="NCBI Taxonomy" id="3127016"/>
    <lineage>
        <taxon>Bacteria</taxon>
        <taxon>Bacillati</taxon>
        <taxon>Candidatus Dormiibacterota</taxon>
        <taxon>Candidatus Dormibacteria</taxon>
        <taxon>Candidatus Dormibacterales</taxon>
        <taxon>Candidatus Dormibacteraceae</taxon>
        <taxon>Candidatus Nephthysia</taxon>
    </lineage>
</organism>
<keyword evidence="3" id="KW-0808">Transferase</keyword>
<comment type="caution">
    <text evidence="7">The sequence shown here is derived from an EMBL/GenBank/DDBJ whole genome shotgun (WGS) entry which is preliminary data.</text>
</comment>
<dbReference type="PROSITE" id="PS50109">
    <property type="entry name" value="HIS_KIN"/>
    <property type="match status" value="1"/>
</dbReference>
<keyword evidence="3" id="KW-0418">Kinase</keyword>
<dbReference type="PRINTS" id="PR00344">
    <property type="entry name" value="BCTRLSENSOR"/>
</dbReference>
<name>A0A934K6W1_9BACT</name>
<dbReference type="GO" id="GO:0000160">
    <property type="term" value="P:phosphorelay signal transduction system"/>
    <property type="evidence" value="ECO:0007669"/>
    <property type="project" value="UniProtKB-KW"/>
</dbReference>
<sequence length="474" mass="51390">MRVDDLRSLSIFEGVSDDQLAELIEGGTEVRVEPGVDLFHQGQHADFWWVLVEGSIDLLRRAGREETVVGRLDVPGRWAGGFRAWDEHGVYLATGRGATEGRVLRVPAEVLRERTNAWFPLGAHLIRGLYGTARSIEATARQRESLVTLGRLSAGLAHEINNPSAAATRAVDALEVACQTLLSSLGRLARKEISAQQFAALDALRREVDPRGGVVPDPLDVADREEALSSWLTSHGVVNDWTITPPLAAAGVDIPWCERVATVLEGSALEAGLEWVASTFSIATLLAEVKESTRRISELVAAVKSYSQMDRASWQHIDVRDGIENTLVMLGHRFRDGVTVVREYDAGLPAIDAHAGELNQVWTNLIDNAVDAMDGAGTLRVAARPEGDHVVVEIGDTGPGMPAQVAARAFEAFYTTKDVGKGTGLGLDIARRIVEERHSGTITIESQPGETVLRVRLPIRPPDRRGRAAGSPFE</sequence>
<gene>
    <name evidence="7" type="ORF">JF922_01940</name>
</gene>
<keyword evidence="4" id="KW-0902">Two-component regulatory system</keyword>
<proteinExistence type="predicted"/>
<dbReference type="GO" id="GO:0004673">
    <property type="term" value="F:protein histidine kinase activity"/>
    <property type="evidence" value="ECO:0007669"/>
    <property type="project" value="UniProtKB-EC"/>
</dbReference>
<dbReference type="InterPro" id="IPR036890">
    <property type="entry name" value="HATPase_C_sf"/>
</dbReference>
<dbReference type="PANTHER" id="PTHR43065">
    <property type="entry name" value="SENSOR HISTIDINE KINASE"/>
    <property type="match status" value="1"/>
</dbReference>